<name>C6X7Z2_METGS</name>
<dbReference type="KEGG" id="mei:Msip34_2077"/>
<proteinExistence type="predicted"/>
<dbReference type="EMBL" id="CP001674">
    <property type="protein sequence ID" value="ACT51319.1"/>
    <property type="molecule type" value="Genomic_DNA"/>
</dbReference>
<evidence type="ECO:0000313" key="2">
    <source>
        <dbReference type="Proteomes" id="UP000002743"/>
    </source>
</evidence>
<dbReference type="RefSeq" id="WP_015830666.1">
    <property type="nucleotide sequence ID" value="NC_012969.1"/>
</dbReference>
<dbReference type="Proteomes" id="UP000002743">
    <property type="component" value="Chromosome"/>
</dbReference>
<dbReference type="AlphaFoldDB" id="C6X7Z2"/>
<keyword evidence="2" id="KW-1185">Reference proteome</keyword>
<dbReference type="OrthoDB" id="583824at2"/>
<sequence length="163" mass="19409">MKKIATNNGGILLSRKWQGRLSKYKFMTFEQEIFERSYEYVVHIGWIKTTPGCYFLNKMDKIANENGGKLLSTEWKGSRVKYKFMTSEQEVFERSYEVLINRGWKAIKIYHFLNKMDEIAKENGGKLLSTEWKGTLSKYKFITSEQEIFERSYKVLIQNGWRK</sequence>
<dbReference type="STRING" id="582744.Msip34_2077"/>
<gene>
    <name evidence="1" type="ordered locus">Msip34_2077</name>
</gene>
<protein>
    <submittedName>
        <fullName evidence="1">Uncharacterized protein</fullName>
    </submittedName>
</protein>
<reference evidence="2" key="1">
    <citation type="submission" date="2009-07" db="EMBL/GenBank/DDBJ databases">
        <title>Complete sequence of chromosome of Methylovorus sp. SIP3-4.</title>
        <authorList>
            <person name="Lucas S."/>
            <person name="Copeland A."/>
            <person name="Lapidus A."/>
            <person name="Glavina del Rio T."/>
            <person name="Tice H."/>
            <person name="Bruce D."/>
            <person name="Goodwin L."/>
            <person name="Pitluck S."/>
            <person name="Clum A."/>
            <person name="Larimer F."/>
            <person name="Land M."/>
            <person name="Hauser L."/>
            <person name="Kyrpides N."/>
            <person name="Mikhailova N."/>
            <person name="Kayluzhnaya M."/>
            <person name="Chistoserdova L."/>
        </authorList>
    </citation>
    <scope>NUCLEOTIDE SEQUENCE [LARGE SCALE GENOMIC DNA]</scope>
    <source>
        <strain evidence="2">SIP3-4</strain>
    </source>
</reference>
<evidence type="ECO:0000313" key="1">
    <source>
        <dbReference type="EMBL" id="ACT51319.1"/>
    </source>
</evidence>
<dbReference type="HOGENOM" id="CLU_1625146_0_0_4"/>
<accession>C6X7Z2</accession>
<reference evidence="1 2" key="2">
    <citation type="journal article" date="2011" name="J. Bacteriol.">
        <title>Genomes of three methylotrophs from a single niche uncover genetic and metabolic divergence of Methylophilaceae.</title>
        <authorList>
            <person name="Lapidus A."/>
            <person name="Clum A."/>
            <person name="Labutti K."/>
            <person name="Kaluzhnaya M.G."/>
            <person name="Lim S."/>
            <person name="Beck D.A."/>
            <person name="Glavina Del Rio T."/>
            <person name="Nolan M."/>
            <person name="Mavromatis K."/>
            <person name="Huntemann M."/>
            <person name="Lucas S."/>
            <person name="Lidstrom M.E."/>
            <person name="Ivanova N."/>
            <person name="Chistoserdova L."/>
        </authorList>
    </citation>
    <scope>NUCLEOTIDE SEQUENCE [LARGE SCALE GENOMIC DNA]</scope>
    <source>
        <strain evidence="1 2">SIP3-4</strain>
    </source>
</reference>
<organism evidence="1 2">
    <name type="scientific">Methylovorus glucosotrophus (strain SIP3-4)</name>
    <dbReference type="NCBI Taxonomy" id="582744"/>
    <lineage>
        <taxon>Bacteria</taxon>
        <taxon>Pseudomonadati</taxon>
        <taxon>Pseudomonadota</taxon>
        <taxon>Betaproteobacteria</taxon>
        <taxon>Nitrosomonadales</taxon>
        <taxon>Methylophilaceae</taxon>
        <taxon>Methylovorus</taxon>
    </lineage>
</organism>